<evidence type="ECO:0000313" key="3">
    <source>
        <dbReference type="Proteomes" id="UP001157114"/>
    </source>
</evidence>
<comment type="caution">
    <text evidence="2">The sequence shown here is derived from an EMBL/GenBank/DDBJ whole genome shotgun (WGS) entry which is preliminary data.</text>
</comment>
<protein>
    <submittedName>
        <fullName evidence="2">Uncharacterized protein</fullName>
    </submittedName>
</protein>
<gene>
    <name evidence="2" type="ORF">MU1_06000</name>
</gene>
<dbReference type="EMBL" id="BSSQ01000001">
    <property type="protein sequence ID" value="GLX66256.1"/>
    <property type="molecule type" value="Genomic_DNA"/>
</dbReference>
<evidence type="ECO:0000256" key="1">
    <source>
        <dbReference type="SAM" id="MobiDB-lite"/>
    </source>
</evidence>
<feature type="compositionally biased region" description="Basic and acidic residues" evidence="1">
    <location>
        <begin position="32"/>
        <end position="42"/>
    </location>
</feature>
<proteinExistence type="predicted"/>
<name>A0ABQ6G5L2_9BACL</name>
<organism evidence="2 3">
    <name type="scientific">Paenibacillus glycanilyticus</name>
    <dbReference type="NCBI Taxonomy" id="126569"/>
    <lineage>
        <taxon>Bacteria</taxon>
        <taxon>Bacillati</taxon>
        <taxon>Bacillota</taxon>
        <taxon>Bacilli</taxon>
        <taxon>Bacillales</taxon>
        <taxon>Paenibacillaceae</taxon>
        <taxon>Paenibacillus</taxon>
    </lineage>
</organism>
<accession>A0ABQ6G5L2</accession>
<feature type="compositionally biased region" description="Polar residues" evidence="1">
    <location>
        <begin position="14"/>
        <end position="25"/>
    </location>
</feature>
<sequence length="50" mass="5733">MPPYLHRRDKICGNLSNCTKSSESNRPVIRYTGEEHPKREAMDNDEAGND</sequence>
<keyword evidence="3" id="KW-1185">Reference proteome</keyword>
<dbReference type="Proteomes" id="UP001157114">
    <property type="component" value="Unassembled WGS sequence"/>
</dbReference>
<evidence type="ECO:0000313" key="2">
    <source>
        <dbReference type="EMBL" id="GLX66256.1"/>
    </source>
</evidence>
<reference evidence="2 3" key="1">
    <citation type="submission" date="2023-03" db="EMBL/GenBank/DDBJ databases">
        <title>Draft genome sequence of the bacteria which degrade cell wall of Tricholomamatutake.</title>
        <authorList>
            <person name="Konishi Y."/>
            <person name="Fukuta Y."/>
            <person name="Shirasaka N."/>
        </authorList>
    </citation>
    <scope>NUCLEOTIDE SEQUENCE [LARGE SCALE GENOMIC DNA]</scope>
    <source>
        <strain evidence="3">mu1</strain>
    </source>
</reference>
<feature type="region of interest" description="Disordered" evidence="1">
    <location>
        <begin position="14"/>
        <end position="50"/>
    </location>
</feature>